<dbReference type="HOGENOM" id="CLU_1653250_0_0_1"/>
<feature type="compositionally biased region" description="Basic and acidic residues" evidence="1">
    <location>
        <begin position="119"/>
        <end position="131"/>
    </location>
</feature>
<feature type="compositionally biased region" description="Acidic residues" evidence="1">
    <location>
        <begin position="11"/>
        <end position="30"/>
    </location>
</feature>
<feature type="compositionally biased region" description="Low complexity" evidence="1">
    <location>
        <begin position="1"/>
        <end position="10"/>
    </location>
</feature>
<keyword evidence="3" id="KW-1185">Reference proteome</keyword>
<dbReference type="AlphaFoldDB" id="A0A0C9U4R7"/>
<sequence length="160" mass="17381">MNNIGPLPLEGDLEEESEEEEEAGEDGEGLVAMEEAEDIAVRAGGLNAGHLNYFPVVSPLKSTDTRAQLGPAAVKDDKLEELQAITDSISTYLATLASQTALEPPETYENPSIPARRLKTPEATDVPKKKSDEVVIRKRVVVLPPSSERPQKRKQSSSIF</sequence>
<evidence type="ECO:0000256" key="1">
    <source>
        <dbReference type="SAM" id="MobiDB-lite"/>
    </source>
</evidence>
<feature type="region of interest" description="Disordered" evidence="1">
    <location>
        <begin position="101"/>
        <end position="131"/>
    </location>
</feature>
<accession>A0A0C9U4R7</accession>
<evidence type="ECO:0000313" key="3">
    <source>
        <dbReference type="Proteomes" id="UP000054279"/>
    </source>
</evidence>
<feature type="region of interest" description="Disordered" evidence="1">
    <location>
        <begin position="1"/>
        <end position="30"/>
    </location>
</feature>
<proteinExistence type="predicted"/>
<dbReference type="EMBL" id="KN837529">
    <property type="protein sequence ID" value="KIJ24122.1"/>
    <property type="molecule type" value="Genomic_DNA"/>
</dbReference>
<dbReference type="Proteomes" id="UP000054279">
    <property type="component" value="Unassembled WGS sequence"/>
</dbReference>
<gene>
    <name evidence="2" type="ORF">M422DRAFT_275163</name>
</gene>
<protein>
    <submittedName>
        <fullName evidence="2">Uncharacterized protein</fullName>
    </submittedName>
</protein>
<name>A0A0C9U4R7_SPHS4</name>
<reference evidence="2 3" key="1">
    <citation type="submission" date="2014-06" db="EMBL/GenBank/DDBJ databases">
        <title>Evolutionary Origins and Diversification of the Mycorrhizal Mutualists.</title>
        <authorList>
            <consortium name="DOE Joint Genome Institute"/>
            <consortium name="Mycorrhizal Genomics Consortium"/>
            <person name="Kohler A."/>
            <person name="Kuo A."/>
            <person name="Nagy L.G."/>
            <person name="Floudas D."/>
            <person name="Copeland A."/>
            <person name="Barry K.W."/>
            <person name="Cichocki N."/>
            <person name="Veneault-Fourrey C."/>
            <person name="LaButti K."/>
            <person name="Lindquist E.A."/>
            <person name="Lipzen A."/>
            <person name="Lundell T."/>
            <person name="Morin E."/>
            <person name="Murat C."/>
            <person name="Riley R."/>
            <person name="Ohm R."/>
            <person name="Sun H."/>
            <person name="Tunlid A."/>
            <person name="Henrissat B."/>
            <person name="Grigoriev I.V."/>
            <person name="Hibbett D.S."/>
            <person name="Martin F."/>
        </authorList>
    </citation>
    <scope>NUCLEOTIDE SEQUENCE [LARGE SCALE GENOMIC DNA]</scope>
    <source>
        <strain evidence="2 3">SS14</strain>
    </source>
</reference>
<organism evidence="2 3">
    <name type="scientific">Sphaerobolus stellatus (strain SS14)</name>
    <dbReference type="NCBI Taxonomy" id="990650"/>
    <lineage>
        <taxon>Eukaryota</taxon>
        <taxon>Fungi</taxon>
        <taxon>Dikarya</taxon>
        <taxon>Basidiomycota</taxon>
        <taxon>Agaricomycotina</taxon>
        <taxon>Agaricomycetes</taxon>
        <taxon>Phallomycetidae</taxon>
        <taxon>Geastrales</taxon>
        <taxon>Sphaerobolaceae</taxon>
        <taxon>Sphaerobolus</taxon>
    </lineage>
</organism>
<evidence type="ECO:0000313" key="2">
    <source>
        <dbReference type="EMBL" id="KIJ24122.1"/>
    </source>
</evidence>